<proteinExistence type="predicted"/>
<dbReference type="SUPFAM" id="SSF46689">
    <property type="entry name" value="Homeodomain-like"/>
    <property type="match status" value="1"/>
</dbReference>
<dbReference type="InterPro" id="IPR001647">
    <property type="entry name" value="HTH_TetR"/>
</dbReference>
<dbReference type="InterPro" id="IPR041490">
    <property type="entry name" value="KstR2_TetR_C"/>
</dbReference>
<dbReference type="InterPro" id="IPR009057">
    <property type="entry name" value="Homeodomain-like_sf"/>
</dbReference>
<evidence type="ECO:0000256" key="3">
    <source>
        <dbReference type="PROSITE-ProRule" id="PRU00335"/>
    </source>
</evidence>
<dbReference type="EMBL" id="RBVX01000027">
    <property type="protein sequence ID" value="RSL31170.1"/>
    <property type="molecule type" value="Genomic_DNA"/>
</dbReference>
<organism evidence="5 6">
    <name type="scientific">Salibacterium salarium</name>
    <dbReference type="NCBI Taxonomy" id="284579"/>
    <lineage>
        <taxon>Bacteria</taxon>
        <taxon>Bacillati</taxon>
        <taxon>Bacillota</taxon>
        <taxon>Bacilli</taxon>
        <taxon>Bacillales</taxon>
        <taxon>Bacillaceae</taxon>
    </lineage>
</organism>
<dbReference type="AlphaFoldDB" id="A0A428MYF5"/>
<keyword evidence="1" id="KW-0678">Repressor</keyword>
<dbReference type="InterPro" id="IPR050624">
    <property type="entry name" value="HTH-type_Tx_Regulator"/>
</dbReference>
<feature type="DNA-binding region" description="H-T-H motif" evidence="3">
    <location>
        <begin position="30"/>
        <end position="49"/>
    </location>
</feature>
<dbReference type="PRINTS" id="PR00455">
    <property type="entry name" value="HTHTETR"/>
</dbReference>
<keyword evidence="6" id="KW-1185">Reference proteome</keyword>
<evidence type="ECO:0000256" key="2">
    <source>
        <dbReference type="ARBA" id="ARBA00023125"/>
    </source>
</evidence>
<dbReference type="OrthoDB" id="9814200at2"/>
<dbReference type="PANTHER" id="PTHR43479">
    <property type="entry name" value="ACREF/ENVCD OPERON REPRESSOR-RELATED"/>
    <property type="match status" value="1"/>
</dbReference>
<dbReference type="SUPFAM" id="SSF48498">
    <property type="entry name" value="Tetracyclin repressor-like, C-terminal domain"/>
    <property type="match status" value="1"/>
</dbReference>
<dbReference type="Pfam" id="PF17932">
    <property type="entry name" value="TetR_C_24"/>
    <property type="match status" value="1"/>
</dbReference>
<evidence type="ECO:0000313" key="5">
    <source>
        <dbReference type="EMBL" id="RSL31170.1"/>
    </source>
</evidence>
<feature type="domain" description="HTH tetR-type" evidence="4">
    <location>
        <begin position="7"/>
        <end position="67"/>
    </location>
</feature>
<dbReference type="PROSITE" id="PS50977">
    <property type="entry name" value="HTH_TETR_2"/>
    <property type="match status" value="1"/>
</dbReference>
<dbReference type="Pfam" id="PF00440">
    <property type="entry name" value="TetR_N"/>
    <property type="match status" value="1"/>
</dbReference>
<protein>
    <submittedName>
        <fullName evidence="5">TetR/AcrR family transcriptional regulator</fullName>
    </submittedName>
</protein>
<dbReference type="Gene3D" id="1.10.357.10">
    <property type="entry name" value="Tetracycline Repressor, domain 2"/>
    <property type="match status" value="1"/>
</dbReference>
<evidence type="ECO:0000259" key="4">
    <source>
        <dbReference type="PROSITE" id="PS50977"/>
    </source>
</evidence>
<name>A0A428MYF5_9BACI</name>
<accession>A0A428MYF5</accession>
<evidence type="ECO:0000256" key="1">
    <source>
        <dbReference type="ARBA" id="ARBA00022491"/>
    </source>
</evidence>
<sequence>MIGVPEKSTKQRITESALQLFEEYGFHAVTVDTIVRNSGTSKGGFYHNFKSKDELLYTIHESFITYIINKAYEAHTSYSTPAEQLYETVHSFVRMFEVYQAHVTVFYQESLYLSPVYFDSIKKKRDRYKDMMFSVVKEGKRRGEFREELPVPVMSMAIFGMINWTYKWYKTDGEYAVREIADIYADLIMQSVLTEEARNKPEYQRFFLSSKVI</sequence>
<dbReference type="Gene3D" id="1.10.10.60">
    <property type="entry name" value="Homeodomain-like"/>
    <property type="match status" value="1"/>
</dbReference>
<dbReference type="PANTHER" id="PTHR43479:SF11">
    <property type="entry name" value="ACREF_ENVCD OPERON REPRESSOR-RELATED"/>
    <property type="match status" value="1"/>
</dbReference>
<comment type="caution">
    <text evidence="5">The sequence shown here is derived from an EMBL/GenBank/DDBJ whole genome shotgun (WGS) entry which is preliminary data.</text>
</comment>
<gene>
    <name evidence="5" type="ORF">D7Z54_21930</name>
</gene>
<reference evidence="5 6" key="1">
    <citation type="submission" date="2018-10" db="EMBL/GenBank/DDBJ databases">
        <title>Draft genome sequence of Bacillus salarius IM0101, isolated from a hypersaline soil in Inner Mongolia, China.</title>
        <authorList>
            <person name="Yamprayoonswat W."/>
            <person name="Boonvisut S."/>
            <person name="Jumpathong W."/>
            <person name="Sittihan S."/>
            <person name="Ruangsuj P."/>
            <person name="Wanthongcharoen S."/>
            <person name="Thongpramul N."/>
            <person name="Pimmason S."/>
            <person name="Yu B."/>
            <person name="Yasawong M."/>
        </authorList>
    </citation>
    <scope>NUCLEOTIDE SEQUENCE [LARGE SCALE GENOMIC DNA]</scope>
    <source>
        <strain evidence="5 6">IM0101</strain>
    </source>
</reference>
<dbReference type="Proteomes" id="UP000275076">
    <property type="component" value="Unassembled WGS sequence"/>
</dbReference>
<keyword evidence="2 3" id="KW-0238">DNA-binding</keyword>
<dbReference type="GO" id="GO:0003677">
    <property type="term" value="F:DNA binding"/>
    <property type="evidence" value="ECO:0007669"/>
    <property type="project" value="UniProtKB-UniRule"/>
</dbReference>
<evidence type="ECO:0000313" key="6">
    <source>
        <dbReference type="Proteomes" id="UP000275076"/>
    </source>
</evidence>
<dbReference type="InterPro" id="IPR036271">
    <property type="entry name" value="Tet_transcr_reg_TetR-rel_C_sf"/>
</dbReference>